<dbReference type="Proteomes" id="UP000238314">
    <property type="component" value="Unassembled WGS sequence"/>
</dbReference>
<dbReference type="OrthoDB" id="9768177at2"/>
<evidence type="ECO:0000313" key="4">
    <source>
        <dbReference type="Proteomes" id="UP000186246"/>
    </source>
</evidence>
<keyword evidence="1" id="KW-0732">Signal</keyword>
<reference evidence="2 5" key="1">
    <citation type="submission" date="2016-11" db="EMBL/GenBank/DDBJ databases">
        <title>Whole genomes of Flavobacteriaceae.</title>
        <authorList>
            <person name="Stine C."/>
            <person name="Li C."/>
            <person name="Tadesse D."/>
        </authorList>
    </citation>
    <scope>NUCLEOTIDE SEQUENCE [LARGE SCALE GENOMIC DNA]</scope>
    <source>
        <strain evidence="2 5">DSM 21068</strain>
    </source>
</reference>
<dbReference type="EMBL" id="MUGO01000002">
    <property type="protein sequence ID" value="PQA97425.1"/>
    <property type="molecule type" value="Genomic_DNA"/>
</dbReference>
<evidence type="ECO:0000256" key="1">
    <source>
        <dbReference type="SAM" id="SignalP"/>
    </source>
</evidence>
<reference evidence="4" key="2">
    <citation type="submission" date="2017-01" db="EMBL/GenBank/DDBJ databases">
        <authorList>
            <person name="Varghese N."/>
            <person name="Submissions S."/>
        </authorList>
    </citation>
    <scope>NUCLEOTIDE SEQUENCE [LARGE SCALE GENOMIC DNA]</scope>
    <source>
        <strain evidence="4">DSM 21068</strain>
    </source>
</reference>
<name>A0A1N7L7W2_9FLAO</name>
<dbReference type="AlphaFoldDB" id="A0A1N7L7W2"/>
<evidence type="ECO:0008006" key="6">
    <source>
        <dbReference type="Google" id="ProtNLM"/>
    </source>
</evidence>
<organism evidence="3 4">
    <name type="scientific">Chryseobacterium piscicola</name>
    <dbReference type="NCBI Taxonomy" id="551459"/>
    <lineage>
        <taxon>Bacteria</taxon>
        <taxon>Pseudomonadati</taxon>
        <taxon>Bacteroidota</taxon>
        <taxon>Flavobacteriia</taxon>
        <taxon>Flavobacteriales</taxon>
        <taxon>Weeksellaceae</taxon>
        <taxon>Chryseobacterium group</taxon>
        <taxon>Chryseobacterium</taxon>
    </lineage>
</organism>
<feature type="chain" id="PRO_5044563737" description="TonB-dependent receptor" evidence="1">
    <location>
        <begin position="19"/>
        <end position="920"/>
    </location>
</feature>
<keyword evidence="5" id="KW-1185">Reference proteome</keyword>
<evidence type="ECO:0000313" key="2">
    <source>
        <dbReference type="EMBL" id="PQA97425.1"/>
    </source>
</evidence>
<sequence length="920" mass="106094">MKKIYLFLPLFVAQLVFAQNSQQYSSGIFLDKDKKPKAFLKVFNTSTGVYEETDAEGFAIIPAQVYDTLVWNNGKNTKVVYGVQELKSILENRVPKKSVEAITSKDYDSLIAKVKLDEYSISNPDYHLSKNSDPYFYKIRKLKQKNGDTLKIKKQEQNKFIINGSFNTSFEIRNRNSIPQTQNRYVQGRSQSGNLIWRGPETNEIFSYGPDISTLAYNFQPYDYDINGQLIPISSGMVSAKPYDNSLFSTTVGFHNQLQINTFIKGEDQEKIRLSLDLGQHKNQTYFISQYDTDNTFNAKVNANVLKFKIQALFHLDETKATNTNRAALFNRAYQESLLTPISFSNHQGSFLANTQQRSYSLLGDNPEFLFAQNNRYNFLSNQKKYSLNLSRRWNRFNFEINQSYENDYFRNIDFYKPSTNGFPKGLMNQRLQNNSLYNASIVGEYTLDQNNFSHVFRFNSIVNDRHSDVSHSSQNSVYNYQRTSQDHIFNYDLRFNGNDLVFGANLGNSFYVSNTSYKNKYWLPKSTLYVSFEDVFGWNNTHVKFLGAYTQMSSEPDITRSFSSYSTTLLTAQNAYQYFPLREAETFKNLSTIDIAESKAGFSFTYRYKLIFEVDYFTKKITNDIFPVFEGNRLLLKNLADHTYKGLELNASYNNLRIGQYFTISNRASFYQYRDIVDRVYIGYNDLPLSGFQDVYKTLSEGEVLGAVVGNYYETNAAGQTIIDDFGFPLKSIKKKIIADPTPDFVMKFNHNFNYKIFALDINWEWKKGGQLWNGTQAVLDYYGRSKTSGDDRNLKNYVFSGVHANGSPNQTDVDFYDPDQSVFENRWTRYGITGVAESYVQDADYIRINSISLGAKFNAGRAYRNLGISLFVNNLMLWQANSGADPSQNFYDLDSGRGLDFFNLPSYKSFGCMVSFQF</sequence>
<dbReference type="Proteomes" id="UP000186246">
    <property type="component" value="Unassembled WGS sequence"/>
</dbReference>
<protein>
    <recommendedName>
        <fullName evidence="6">TonB-dependent receptor</fullName>
    </recommendedName>
</protein>
<dbReference type="STRING" id="551459.SAMN05421796_10294"/>
<evidence type="ECO:0000313" key="3">
    <source>
        <dbReference type="EMBL" id="SIS69906.1"/>
    </source>
</evidence>
<dbReference type="EMBL" id="FTOJ01000002">
    <property type="protein sequence ID" value="SIS69906.1"/>
    <property type="molecule type" value="Genomic_DNA"/>
</dbReference>
<evidence type="ECO:0000313" key="5">
    <source>
        <dbReference type="Proteomes" id="UP000238314"/>
    </source>
</evidence>
<accession>A0A1N7L7W2</accession>
<dbReference type="RefSeq" id="WP_076450309.1">
    <property type="nucleotide sequence ID" value="NZ_FTOJ01000002.1"/>
</dbReference>
<proteinExistence type="predicted"/>
<reference evidence="3" key="3">
    <citation type="submission" date="2017-01" db="EMBL/GenBank/DDBJ databases">
        <authorList>
            <person name="Mah S.A."/>
            <person name="Swanson W.J."/>
            <person name="Moy G.W."/>
            <person name="Vacquier V.D."/>
        </authorList>
    </citation>
    <scope>NUCLEOTIDE SEQUENCE [LARGE SCALE GENOMIC DNA]</scope>
    <source>
        <strain evidence="3">DSM 21068</strain>
    </source>
</reference>
<feature type="signal peptide" evidence="1">
    <location>
        <begin position="1"/>
        <end position="18"/>
    </location>
</feature>
<gene>
    <name evidence="2" type="ORF">B0A70_01805</name>
    <name evidence="3" type="ORF">SAMN05421796_10294</name>
</gene>